<name>A0A0B2VKW8_TOXCA</name>
<dbReference type="OrthoDB" id="5855624at2759"/>
<comment type="caution">
    <text evidence="4">The sequence shown here is derived from an EMBL/GenBank/DDBJ whole genome shotgun (WGS) entry which is preliminary data.</text>
</comment>
<dbReference type="OMA" id="PAFRIWT"/>
<feature type="compositionally biased region" description="Basic and acidic residues" evidence="1">
    <location>
        <begin position="407"/>
        <end position="416"/>
    </location>
</feature>
<evidence type="ECO:0000256" key="1">
    <source>
        <dbReference type="SAM" id="MobiDB-lite"/>
    </source>
</evidence>
<evidence type="ECO:0000256" key="2">
    <source>
        <dbReference type="SAM" id="Phobius"/>
    </source>
</evidence>
<keyword evidence="2" id="KW-0812">Transmembrane</keyword>
<gene>
    <name evidence="4" type="ORF">Tcan_08993</name>
</gene>
<evidence type="ECO:0000313" key="4">
    <source>
        <dbReference type="EMBL" id="KHN82218.1"/>
    </source>
</evidence>
<evidence type="ECO:0000256" key="3">
    <source>
        <dbReference type="SAM" id="SignalP"/>
    </source>
</evidence>
<sequence>MLGASTMDRLLLHSALVATTLLLVVNAQYPPQQQQQQQQQIRYGPQQGDQAYQMQQSYGRQYAQLYGRQFSQQQQTLQQRGYEQNAKNSGQNAYPSGFINTPIVNPNASSGATMRLRLVSYTNPALSLPDGKTCVCPQGKSCPYLQSGVPSCMFSFTIIVSAPDQSVQYISSEFMPVMGPTLSSGNWTALHTLNLTSRPMAIDVFVHHLGVVIDQATAQLEFYNYVIHVDTFVISLDNYDASRGVGVTTTATGVLQGTSLQVEYAVQCAAGRQGPSCDLRCTPSSFDPSSASCVSTTTGIVNWCKYSGAYIVNCQACANGINPEGTECLQPTACTATRIGVSSAYRIWTIVLGCLLGVSIIFIIVLVTFYVIARNRQLADEKQQTSMTHYTPPLLYSPPATQPLIKKDDEWNREGTRATSNLRSAPLDNETLSDESFPRGNGTTSSRREAQV</sequence>
<feature type="region of interest" description="Disordered" evidence="1">
    <location>
        <begin position="407"/>
        <end position="452"/>
    </location>
</feature>
<keyword evidence="3" id="KW-0732">Signal</keyword>
<reference evidence="4 5" key="1">
    <citation type="submission" date="2014-11" db="EMBL/GenBank/DDBJ databases">
        <title>Genetic blueprint of the zoonotic pathogen Toxocara canis.</title>
        <authorList>
            <person name="Zhu X.-Q."/>
            <person name="Korhonen P.K."/>
            <person name="Cai H."/>
            <person name="Young N.D."/>
            <person name="Nejsum P."/>
            <person name="von Samson-Himmelstjerna G."/>
            <person name="Boag P.R."/>
            <person name="Tan P."/>
            <person name="Li Q."/>
            <person name="Min J."/>
            <person name="Yang Y."/>
            <person name="Wang X."/>
            <person name="Fang X."/>
            <person name="Hall R.S."/>
            <person name="Hofmann A."/>
            <person name="Sternberg P.W."/>
            <person name="Jex A.R."/>
            <person name="Gasser R.B."/>
        </authorList>
    </citation>
    <scope>NUCLEOTIDE SEQUENCE [LARGE SCALE GENOMIC DNA]</scope>
    <source>
        <strain evidence="4">PN_DK_2014</strain>
    </source>
</reference>
<dbReference type="EMBL" id="JPKZ01001394">
    <property type="protein sequence ID" value="KHN82218.1"/>
    <property type="molecule type" value="Genomic_DNA"/>
</dbReference>
<keyword evidence="2" id="KW-0472">Membrane</keyword>
<organism evidence="4 5">
    <name type="scientific">Toxocara canis</name>
    <name type="common">Canine roundworm</name>
    <dbReference type="NCBI Taxonomy" id="6265"/>
    <lineage>
        <taxon>Eukaryota</taxon>
        <taxon>Metazoa</taxon>
        <taxon>Ecdysozoa</taxon>
        <taxon>Nematoda</taxon>
        <taxon>Chromadorea</taxon>
        <taxon>Rhabditida</taxon>
        <taxon>Spirurina</taxon>
        <taxon>Ascaridomorpha</taxon>
        <taxon>Ascaridoidea</taxon>
        <taxon>Toxocaridae</taxon>
        <taxon>Toxocara</taxon>
    </lineage>
</organism>
<keyword evidence="2" id="KW-1133">Transmembrane helix</keyword>
<feature type="signal peptide" evidence="3">
    <location>
        <begin position="1"/>
        <end position="27"/>
    </location>
</feature>
<feature type="chain" id="PRO_5002077365" evidence="3">
    <location>
        <begin position="28"/>
        <end position="452"/>
    </location>
</feature>
<accession>A0A0B2VKW8</accession>
<proteinExistence type="predicted"/>
<dbReference type="AlphaFoldDB" id="A0A0B2VKW8"/>
<dbReference type="Proteomes" id="UP000031036">
    <property type="component" value="Unassembled WGS sequence"/>
</dbReference>
<protein>
    <submittedName>
        <fullName evidence="4">Uncharacterized protein</fullName>
    </submittedName>
</protein>
<evidence type="ECO:0000313" key="5">
    <source>
        <dbReference type="Proteomes" id="UP000031036"/>
    </source>
</evidence>
<keyword evidence="5" id="KW-1185">Reference proteome</keyword>
<feature type="transmembrane region" description="Helical" evidence="2">
    <location>
        <begin position="347"/>
        <end position="373"/>
    </location>
</feature>